<dbReference type="InterPro" id="IPR056471">
    <property type="entry name" value="HD-CE"/>
</dbReference>
<protein>
    <recommendedName>
        <fullName evidence="1">HD-CE domain-containing protein</fullName>
    </recommendedName>
</protein>
<name>A0A413LZH2_9FIRM</name>
<feature type="domain" description="HD-CE" evidence="1">
    <location>
        <begin position="30"/>
        <end position="260"/>
    </location>
</feature>
<evidence type="ECO:0000313" key="2">
    <source>
        <dbReference type="EMBL" id="RGZ12256.1"/>
    </source>
</evidence>
<dbReference type="AlphaFoldDB" id="A0A413LZH2"/>
<dbReference type="EMBL" id="QSDV01000085">
    <property type="protein sequence ID" value="RGZ12256.1"/>
    <property type="molecule type" value="Genomic_DNA"/>
</dbReference>
<comment type="caution">
    <text evidence="2">The sequence shown here is derived from an EMBL/GenBank/DDBJ whole genome shotgun (WGS) entry which is preliminary data.</text>
</comment>
<dbReference type="Proteomes" id="UP000285209">
    <property type="component" value="Unassembled WGS sequence"/>
</dbReference>
<sequence length="351" mass="40894">MKKEYFDKFCTIVEGYREKISDNLVIGDSAFTLHDFDHHCFDIYKIISEVLFDEELVYSEKYGLSERELYIMNLAVLFHDIGMSNGLDRARDNHSLNSADYIDRQFKDSRSVLSQNSDLSANEIKALKAIIIAHSNLKDRSVQESDNGLKSHKLQDYKARLGIIRTRFLAGVLRLADELDVSVERLGTGELQQELEEQEQKYNIIKNKQNCSEIEEKQMEEWKGFEKSLEFWHKLHLISSVERKEDDDKQIVLVVDDDYVQQKLDESQTETSIARQLVEIYSKINKELKEAVEISFTGKKLVNYVPIREIVITTEIESLNKEIDKSLNVRSLEPVSLEDKEDKKKLICREK</sequence>
<dbReference type="Pfam" id="PF24391">
    <property type="entry name" value="HD-CE"/>
    <property type="match status" value="1"/>
</dbReference>
<gene>
    <name evidence="2" type="ORF">DXA03_16240</name>
</gene>
<evidence type="ECO:0000259" key="1">
    <source>
        <dbReference type="Pfam" id="PF24391"/>
    </source>
</evidence>
<dbReference type="Gene3D" id="1.10.3210.10">
    <property type="entry name" value="Hypothetical protein af1432"/>
    <property type="match status" value="1"/>
</dbReference>
<evidence type="ECO:0000313" key="3">
    <source>
        <dbReference type="Proteomes" id="UP000285209"/>
    </source>
</evidence>
<accession>A0A413LZH2</accession>
<reference evidence="2 3" key="1">
    <citation type="submission" date="2018-08" db="EMBL/GenBank/DDBJ databases">
        <title>A genome reference for cultivated species of the human gut microbiota.</title>
        <authorList>
            <person name="Zou Y."/>
            <person name="Xue W."/>
            <person name="Luo G."/>
        </authorList>
    </citation>
    <scope>NUCLEOTIDE SEQUENCE [LARGE SCALE GENOMIC DNA]</scope>
    <source>
        <strain evidence="2 3">AM54-25XD</strain>
    </source>
</reference>
<proteinExistence type="predicted"/>
<dbReference type="SUPFAM" id="SSF109604">
    <property type="entry name" value="HD-domain/PDEase-like"/>
    <property type="match status" value="1"/>
</dbReference>
<organism evidence="2 3">
    <name type="scientific">Agathobacter rectalis</name>
    <dbReference type="NCBI Taxonomy" id="39491"/>
    <lineage>
        <taxon>Bacteria</taxon>
        <taxon>Bacillati</taxon>
        <taxon>Bacillota</taxon>
        <taxon>Clostridia</taxon>
        <taxon>Lachnospirales</taxon>
        <taxon>Lachnospiraceae</taxon>
        <taxon>Agathobacter</taxon>
    </lineage>
</organism>